<keyword evidence="3" id="KW-1185">Reference proteome</keyword>
<feature type="region of interest" description="Disordered" evidence="1">
    <location>
        <begin position="191"/>
        <end position="224"/>
    </location>
</feature>
<dbReference type="Proteomes" id="UP000244722">
    <property type="component" value="Unassembled WGS sequence"/>
</dbReference>
<sequence length="224" mass="23973">MVSQLMNLTGHEPVADDLDAIYYEGNKAPKSLELTVKLDNLTSTAPPYELWNPKRGPAPSTTKTYSILSNTTYEIGVKSNFDSSAGKETEILLGAIFLSATYLFVDLEAGTFKLAPTKPTASSTRELQPICPVTHDPGSRCDADLEVLRSQSQELHANSTTSPAPSSELARIRERETGLRHIERKANIRVKTEGADSGYGSTCGSPLSSETTGGHGGEGAEMAP</sequence>
<accession>A0A2T6ZA49</accession>
<name>A0A2T6ZA49_TUBBO</name>
<dbReference type="OrthoDB" id="5361565at2759"/>
<gene>
    <name evidence="2" type="ORF">B9Z19DRAFT_1069818</name>
</gene>
<protein>
    <submittedName>
        <fullName evidence="2">Uncharacterized protein</fullName>
    </submittedName>
</protein>
<organism evidence="2 3">
    <name type="scientific">Tuber borchii</name>
    <name type="common">White truffle</name>
    <dbReference type="NCBI Taxonomy" id="42251"/>
    <lineage>
        <taxon>Eukaryota</taxon>
        <taxon>Fungi</taxon>
        <taxon>Dikarya</taxon>
        <taxon>Ascomycota</taxon>
        <taxon>Pezizomycotina</taxon>
        <taxon>Pezizomycetes</taxon>
        <taxon>Pezizales</taxon>
        <taxon>Tuberaceae</taxon>
        <taxon>Tuber</taxon>
    </lineage>
</organism>
<dbReference type="AlphaFoldDB" id="A0A2T6ZA49"/>
<dbReference type="InterPro" id="IPR021109">
    <property type="entry name" value="Peptidase_aspartic_dom_sf"/>
</dbReference>
<evidence type="ECO:0000313" key="2">
    <source>
        <dbReference type="EMBL" id="PUU72368.1"/>
    </source>
</evidence>
<reference evidence="2 3" key="1">
    <citation type="submission" date="2017-04" db="EMBL/GenBank/DDBJ databases">
        <title>Draft genome sequence of Tuber borchii Vittad., a whitish edible truffle.</title>
        <authorList>
            <consortium name="DOE Joint Genome Institute"/>
            <person name="Murat C."/>
            <person name="Kuo A."/>
            <person name="Barry K.W."/>
            <person name="Clum A."/>
            <person name="Dockter R.B."/>
            <person name="Fauchery L."/>
            <person name="Iotti M."/>
            <person name="Kohler A."/>
            <person name="Labutti K."/>
            <person name="Lindquist E.A."/>
            <person name="Lipzen A."/>
            <person name="Ohm R.A."/>
            <person name="Wang M."/>
            <person name="Grigoriev I.V."/>
            <person name="Zambonelli A."/>
            <person name="Martin F.M."/>
        </authorList>
    </citation>
    <scope>NUCLEOTIDE SEQUENCE [LARGE SCALE GENOMIC DNA]</scope>
    <source>
        <strain evidence="2 3">Tbo3840</strain>
    </source>
</reference>
<evidence type="ECO:0000313" key="3">
    <source>
        <dbReference type="Proteomes" id="UP000244722"/>
    </source>
</evidence>
<evidence type="ECO:0000256" key="1">
    <source>
        <dbReference type="SAM" id="MobiDB-lite"/>
    </source>
</evidence>
<dbReference type="EMBL" id="NESQ01000558">
    <property type="protein sequence ID" value="PUU72368.1"/>
    <property type="molecule type" value="Genomic_DNA"/>
</dbReference>
<comment type="caution">
    <text evidence="2">The sequence shown here is derived from an EMBL/GenBank/DDBJ whole genome shotgun (WGS) entry which is preliminary data.</text>
</comment>
<dbReference type="Gene3D" id="2.40.70.10">
    <property type="entry name" value="Acid Proteases"/>
    <property type="match status" value="1"/>
</dbReference>
<proteinExistence type="predicted"/>
<feature type="compositionally biased region" description="Gly residues" evidence="1">
    <location>
        <begin position="213"/>
        <end position="224"/>
    </location>
</feature>